<feature type="signal peptide" evidence="1">
    <location>
        <begin position="1"/>
        <end position="19"/>
    </location>
</feature>
<organism evidence="2 3">
    <name type="scientific">Catenovulum sediminis</name>
    <dbReference type="NCBI Taxonomy" id="1740262"/>
    <lineage>
        <taxon>Bacteria</taxon>
        <taxon>Pseudomonadati</taxon>
        <taxon>Pseudomonadota</taxon>
        <taxon>Gammaproteobacteria</taxon>
        <taxon>Alteromonadales</taxon>
        <taxon>Alteromonadaceae</taxon>
        <taxon>Catenovulum</taxon>
    </lineage>
</organism>
<accession>A0ABV1RJL7</accession>
<reference evidence="2 3" key="1">
    <citation type="submission" date="2024-06" db="EMBL/GenBank/DDBJ databases">
        <authorList>
            <person name="Chen R.Y."/>
        </authorList>
    </citation>
    <scope>NUCLEOTIDE SEQUENCE [LARGE SCALE GENOMIC DNA]</scope>
    <source>
        <strain evidence="2 3">D2</strain>
    </source>
</reference>
<evidence type="ECO:0000313" key="2">
    <source>
        <dbReference type="EMBL" id="MER2492942.1"/>
    </source>
</evidence>
<comment type="caution">
    <text evidence="2">The sequence shown here is derived from an EMBL/GenBank/DDBJ whole genome shotgun (WGS) entry which is preliminary data.</text>
</comment>
<dbReference type="InterPro" id="IPR021268">
    <property type="entry name" value="DUF2845"/>
</dbReference>
<sequence>MHLSLTFLFFLCFIPASFAEGFRCKTGQFIKTGDTVKDVIAKCGKPDDKSFKYVEVVKRDKVKKLKQIIWIYKPGKFQFEQHLTIYNRKVTAIERGARIK</sequence>
<dbReference type="Proteomes" id="UP001467690">
    <property type="component" value="Unassembled WGS sequence"/>
</dbReference>
<evidence type="ECO:0000256" key="1">
    <source>
        <dbReference type="SAM" id="SignalP"/>
    </source>
</evidence>
<keyword evidence="3" id="KW-1185">Reference proteome</keyword>
<feature type="chain" id="PRO_5047104235" evidence="1">
    <location>
        <begin position="20"/>
        <end position="100"/>
    </location>
</feature>
<name>A0ABV1RJL7_9ALTE</name>
<proteinExistence type="predicted"/>
<protein>
    <submittedName>
        <fullName evidence="2">DUF2845 domain-containing protein</fullName>
    </submittedName>
</protein>
<gene>
    <name evidence="2" type="ORF">ABS311_13750</name>
</gene>
<dbReference type="Pfam" id="PF11006">
    <property type="entry name" value="DUF2845"/>
    <property type="match status" value="1"/>
</dbReference>
<keyword evidence="1" id="KW-0732">Signal</keyword>
<evidence type="ECO:0000313" key="3">
    <source>
        <dbReference type="Proteomes" id="UP001467690"/>
    </source>
</evidence>
<dbReference type="EMBL" id="JBELOE010000239">
    <property type="protein sequence ID" value="MER2492942.1"/>
    <property type="molecule type" value="Genomic_DNA"/>
</dbReference>
<dbReference type="RefSeq" id="WP_350402393.1">
    <property type="nucleotide sequence ID" value="NZ_JBELOE010000239.1"/>
</dbReference>